<evidence type="ECO:0000256" key="6">
    <source>
        <dbReference type="RuleBase" id="RU003732"/>
    </source>
</evidence>
<dbReference type="SUPFAM" id="SSF161070">
    <property type="entry name" value="SNF-like"/>
    <property type="match status" value="1"/>
</dbReference>
<evidence type="ECO:0000256" key="1">
    <source>
        <dbReference type="ARBA" id="ARBA00004141"/>
    </source>
</evidence>
<keyword evidence="5 7" id="KW-0472">Membrane</keyword>
<dbReference type="Proteomes" id="UP000229641">
    <property type="component" value="Unassembled WGS sequence"/>
</dbReference>
<dbReference type="GO" id="GO:0035725">
    <property type="term" value="P:sodium ion transmembrane transport"/>
    <property type="evidence" value="ECO:0007669"/>
    <property type="project" value="TreeGrafter"/>
</dbReference>
<organism evidence="8 9">
    <name type="scientific">Candidatus Ghiorseimicrobium undicola</name>
    <dbReference type="NCBI Taxonomy" id="1974746"/>
    <lineage>
        <taxon>Bacteria</taxon>
        <taxon>Pseudomonadati</taxon>
        <taxon>Candidatus Omnitrophota</taxon>
        <taxon>Candidatus Ghiorseimicrobium</taxon>
    </lineage>
</organism>
<feature type="transmembrane region" description="Helical" evidence="7">
    <location>
        <begin position="173"/>
        <end position="198"/>
    </location>
</feature>
<keyword evidence="4 7" id="KW-1133">Transmembrane helix</keyword>
<feature type="transmembrane region" description="Helical" evidence="7">
    <location>
        <begin position="428"/>
        <end position="447"/>
    </location>
</feature>
<dbReference type="PROSITE" id="PS00610">
    <property type="entry name" value="NA_NEUROTRAN_SYMP_1"/>
    <property type="match status" value="1"/>
</dbReference>
<dbReference type="PANTHER" id="PTHR11616">
    <property type="entry name" value="SODIUM/CHLORIDE DEPENDENT TRANSPORTER"/>
    <property type="match status" value="1"/>
</dbReference>
<evidence type="ECO:0000313" key="8">
    <source>
        <dbReference type="EMBL" id="PIQ89566.1"/>
    </source>
</evidence>
<feature type="transmembrane region" description="Helical" evidence="7">
    <location>
        <begin position="84"/>
        <end position="112"/>
    </location>
</feature>
<dbReference type="Pfam" id="PF00209">
    <property type="entry name" value="SNF"/>
    <property type="match status" value="2"/>
</dbReference>
<dbReference type="GO" id="GO:0005886">
    <property type="term" value="C:plasma membrane"/>
    <property type="evidence" value="ECO:0007669"/>
    <property type="project" value="TreeGrafter"/>
</dbReference>
<dbReference type="InterPro" id="IPR037272">
    <property type="entry name" value="SNS_sf"/>
</dbReference>
<evidence type="ECO:0000256" key="4">
    <source>
        <dbReference type="ARBA" id="ARBA00022989"/>
    </source>
</evidence>
<feature type="transmembrane region" description="Helical" evidence="7">
    <location>
        <begin position="356"/>
        <end position="378"/>
    </location>
</feature>
<feature type="transmembrane region" description="Helical" evidence="7">
    <location>
        <begin position="384"/>
        <end position="407"/>
    </location>
</feature>
<keyword evidence="2 6" id="KW-0813">Transport</keyword>
<evidence type="ECO:0000313" key="9">
    <source>
        <dbReference type="Proteomes" id="UP000229641"/>
    </source>
</evidence>
<feature type="transmembrane region" description="Helical" evidence="7">
    <location>
        <begin position="12"/>
        <end position="30"/>
    </location>
</feature>
<keyword evidence="6" id="KW-0769">Symport</keyword>
<gene>
    <name evidence="8" type="ORF">COV72_02715</name>
</gene>
<dbReference type="EMBL" id="PCWA01000035">
    <property type="protein sequence ID" value="PIQ89566.1"/>
    <property type="molecule type" value="Genomic_DNA"/>
</dbReference>
<feature type="transmembrane region" description="Helical" evidence="7">
    <location>
        <begin position="311"/>
        <end position="335"/>
    </location>
</feature>
<protein>
    <recommendedName>
        <fullName evidence="6">Transporter</fullName>
    </recommendedName>
</protein>
<reference evidence="8 9" key="1">
    <citation type="submission" date="2017-09" db="EMBL/GenBank/DDBJ databases">
        <title>Depth-based differentiation of microbial function through sediment-hosted aquifers and enrichment of novel symbionts in the deep terrestrial subsurface.</title>
        <authorList>
            <person name="Probst A.J."/>
            <person name="Ladd B."/>
            <person name="Jarett J.K."/>
            <person name="Geller-Mcgrath D.E."/>
            <person name="Sieber C.M."/>
            <person name="Emerson J.B."/>
            <person name="Anantharaman K."/>
            <person name="Thomas B.C."/>
            <person name="Malmstrom R."/>
            <person name="Stieglmeier M."/>
            <person name="Klingl A."/>
            <person name="Woyke T."/>
            <person name="Ryan C.M."/>
            <person name="Banfield J.F."/>
        </authorList>
    </citation>
    <scope>NUCLEOTIDE SEQUENCE [LARGE SCALE GENOMIC DNA]</scope>
    <source>
        <strain evidence="8">CG11_big_fil_rev_8_21_14_0_20_42_13</strain>
    </source>
</reference>
<comment type="caution">
    <text evidence="8">The sequence shown here is derived from an EMBL/GenBank/DDBJ whole genome shotgun (WGS) entry which is preliminary data.</text>
</comment>
<keyword evidence="3 6" id="KW-0812">Transmembrane</keyword>
<evidence type="ECO:0000256" key="2">
    <source>
        <dbReference type="ARBA" id="ARBA00022448"/>
    </source>
</evidence>
<feature type="transmembrane region" description="Helical" evidence="7">
    <location>
        <begin position="42"/>
        <end position="63"/>
    </location>
</feature>
<sequence>MKRERWSSKMIFIFAAIGSAVGLGNVWRFPYLAGKYGGGAFLIPYLFMLFVLGIPLLIMEFAIGQKMQLGAVGSFKNIKHKLSGIGLGGVLSGFVVCGYYAVVMAWCIIYLVHSFSMRWGTDTKTFFFNNILHLSDNAAKTGFISPAILFSLILVWLMIYFSVWKGVKSVGKVVLITMPLPVVLLLILLARGITLPGAMEGVLFYIKPKFSALLDLEVWSAAMSQIFFTLSLAFGIMIAYASYQHTSSDIAKSAIVTSLVNSSISIVSGFAVFSTLGYMSLKNGVAISELAASGPSLAFIVFPKALSLIPFAPFFAVLFFIMLITLGIDSAFSLVEAASTVISDSFPHVRRQDVSLYVCVFGFASGIIFTTFAGLYYLDIVDHFITNYGLVAVGLLEVLAVGWLYGADKLRAYVNSVSDIKIGKWWEILIKYIIPILLVFLLISTIQRDMATPYEGYPQWSLFLFGWLILLIVAASSIICSHLSKKT</sequence>
<accession>A0A2H0LYW0</accession>
<evidence type="ECO:0000256" key="5">
    <source>
        <dbReference type="ARBA" id="ARBA00023136"/>
    </source>
</evidence>
<dbReference type="PROSITE" id="PS50267">
    <property type="entry name" value="NA_NEUROTRAN_SYMP_3"/>
    <property type="match status" value="1"/>
</dbReference>
<evidence type="ECO:0000256" key="3">
    <source>
        <dbReference type="ARBA" id="ARBA00022692"/>
    </source>
</evidence>
<dbReference type="GO" id="GO:0015293">
    <property type="term" value="F:symporter activity"/>
    <property type="evidence" value="ECO:0007669"/>
    <property type="project" value="UniProtKB-KW"/>
</dbReference>
<feature type="transmembrane region" description="Helical" evidence="7">
    <location>
        <begin position="218"/>
        <end position="241"/>
    </location>
</feature>
<feature type="transmembrane region" description="Helical" evidence="7">
    <location>
        <begin position="143"/>
        <end position="161"/>
    </location>
</feature>
<dbReference type="AlphaFoldDB" id="A0A2H0LYW0"/>
<feature type="transmembrane region" description="Helical" evidence="7">
    <location>
        <begin position="459"/>
        <end position="480"/>
    </location>
</feature>
<dbReference type="PANTHER" id="PTHR11616:SF240">
    <property type="entry name" value="BLOATED TUBULES, ISOFORM B-RELATED"/>
    <property type="match status" value="1"/>
</dbReference>
<dbReference type="CDD" id="cd10334">
    <property type="entry name" value="SLC6sbd_u1"/>
    <property type="match status" value="1"/>
</dbReference>
<comment type="subcellular location">
    <subcellularLocation>
        <location evidence="1">Membrane</location>
        <topology evidence="1">Multi-pass membrane protein</topology>
    </subcellularLocation>
</comment>
<feature type="transmembrane region" description="Helical" evidence="7">
    <location>
        <begin position="253"/>
        <end position="273"/>
    </location>
</feature>
<dbReference type="PRINTS" id="PR00176">
    <property type="entry name" value="NANEUSMPORT"/>
</dbReference>
<comment type="similarity">
    <text evidence="6">Belongs to the sodium:neurotransmitter symporter (SNF) (TC 2.A.22) family.</text>
</comment>
<dbReference type="NCBIfam" id="NF037979">
    <property type="entry name" value="Na_transp"/>
    <property type="match status" value="1"/>
</dbReference>
<proteinExistence type="inferred from homology"/>
<evidence type="ECO:0000256" key="7">
    <source>
        <dbReference type="SAM" id="Phobius"/>
    </source>
</evidence>
<dbReference type="InterPro" id="IPR000175">
    <property type="entry name" value="Na/ntran_symport"/>
</dbReference>
<name>A0A2H0LYW0_9BACT</name>